<dbReference type="GO" id="GO:0005868">
    <property type="term" value="C:cytoplasmic dynein complex"/>
    <property type="evidence" value="ECO:0007669"/>
    <property type="project" value="TreeGrafter"/>
</dbReference>
<evidence type="ECO:0000313" key="3">
    <source>
        <dbReference type="EMBL" id="CAD6197006.1"/>
    </source>
</evidence>
<dbReference type="PANTHER" id="PTHR21255:SF4">
    <property type="entry name" value="DYNEIN LIGHT CHAIN TCTEX-TYPE"/>
    <property type="match status" value="1"/>
</dbReference>
<evidence type="ECO:0000256" key="1">
    <source>
        <dbReference type="ARBA" id="ARBA00005361"/>
    </source>
</evidence>
<keyword evidence="4" id="KW-1185">Reference proteome</keyword>
<feature type="region of interest" description="Disordered" evidence="2">
    <location>
        <begin position="1"/>
        <end position="43"/>
    </location>
</feature>
<accession>A0A8S1HR98</accession>
<dbReference type="GO" id="GO:0007018">
    <property type="term" value="P:microtubule-based movement"/>
    <property type="evidence" value="ECO:0007669"/>
    <property type="project" value="TreeGrafter"/>
</dbReference>
<comment type="caution">
    <text evidence="3">The sequence shown here is derived from an EMBL/GenBank/DDBJ whole genome shotgun (WGS) entry which is preliminary data.</text>
</comment>
<dbReference type="InterPro" id="IPR038586">
    <property type="entry name" value="Tctex-1-like_sf"/>
</dbReference>
<dbReference type="GO" id="GO:0045505">
    <property type="term" value="F:dynein intermediate chain binding"/>
    <property type="evidence" value="ECO:0007669"/>
    <property type="project" value="TreeGrafter"/>
</dbReference>
<reference evidence="3" key="1">
    <citation type="submission" date="2020-10" db="EMBL/GenBank/DDBJ databases">
        <authorList>
            <person name="Kikuchi T."/>
        </authorList>
    </citation>
    <scope>NUCLEOTIDE SEQUENCE</scope>
    <source>
        <strain evidence="3">NKZ352</strain>
    </source>
</reference>
<dbReference type="InterPro" id="IPR005334">
    <property type="entry name" value="Tctex-1-like"/>
</dbReference>
<dbReference type="EMBL" id="CAJGYM010000083">
    <property type="protein sequence ID" value="CAD6197006.1"/>
    <property type="molecule type" value="Genomic_DNA"/>
</dbReference>
<protein>
    <submittedName>
        <fullName evidence="3">Uncharacterized protein</fullName>
    </submittedName>
</protein>
<feature type="compositionally biased region" description="Low complexity" evidence="2">
    <location>
        <begin position="18"/>
        <end position="37"/>
    </location>
</feature>
<evidence type="ECO:0000256" key="2">
    <source>
        <dbReference type="SAM" id="MobiDB-lite"/>
    </source>
</evidence>
<gene>
    <name evidence="3" type="ORF">CAUJ_LOCUS12917</name>
</gene>
<dbReference type="GO" id="GO:0005737">
    <property type="term" value="C:cytoplasm"/>
    <property type="evidence" value="ECO:0007669"/>
    <property type="project" value="TreeGrafter"/>
</dbReference>
<dbReference type="AlphaFoldDB" id="A0A8S1HR98"/>
<evidence type="ECO:0000313" key="4">
    <source>
        <dbReference type="Proteomes" id="UP000835052"/>
    </source>
</evidence>
<comment type="similarity">
    <text evidence="1">Belongs to the dynein light chain Tctex-type family.</text>
</comment>
<sequence length="154" mass="16958">MVKVAPNVVTPQSEVSAKPKATPTVKPKASGRAASKAAKGDDVEKATAGHLDDQVIQRYVTSTLDEVIGNIKFNYKLAKDWNVKVINNLTRKLNASSDPRKFIVHSTLLPIGNDTGLSVANMCYWQTSFDSTHYVKWQSNTTACIIFIHLIDIE</sequence>
<dbReference type="PANTHER" id="PTHR21255">
    <property type="entry name" value="T-COMPLEX-ASSOCIATED-TESTIS-EXPRESSED 1/ DYNEIN LIGHT CHAIN"/>
    <property type="match status" value="1"/>
</dbReference>
<proteinExistence type="inferred from homology"/>
<dbReference type="Proteomes" id="UP000835052">
    <property type="component" value="Unassembled WGS sequence"/>
</dbReference>
<dbReference type="OrthoDB" id="10059120at2759"/>
<organism evidence="3 4">
    <name type="scientific">Caenorhabditis auriculariae</name>
    <dbReference type="NCBI Taxonomy" id="2777116"/>
    <lineage>
        <taxon>Eukaryota</taxon>
        <taxon>Metazoa</taxon>
        <taxon>Ecdysozoa</taxon>
        <taxon>Nematoda</taxon>
        <taxon>Chromadorea</taxon>
        <taxon>Rhabditida</taxon>
        <taxon>Rhabditina</taxon>
        <taxon>Rhabditomorpha</taxon>
        <taxon>Rhabditoidea</taxon>
        <taxon>Rhabditidae</taxon>
        <taxon>Peloderinae</taxon>
        <taxon>Caenorhabditis</taxon>
    </lineage>
</organism>
<name>A0A8S1HR98_9PELO</name>
<dbReference type="Gene3D" id="3.30.1140.40">
    <property type="entry name" value="Tctex-1"/>
    <property type="match status" value="1"/>
</dbReference>
<dbReference type="Pfam" id="PF03645">
    <property type="entry name" value="Tctex-1"/>
    <property type="match status" value="1"/>
</dbReference>